<accession>A0A1J0RCS5</accession>
<sequence>MKYISLLIFALTLQSSASALHLYGKQIKKPCDSKYYLDKMAQKANQNVKQALTSTRAALLQAAKQALVGSAANDAKHRLAADIAVASTINNAANTLDRIITNWKQLQAGLAAINQLAATNALVAEVEQTTMRHVDAKTTISAPNPATMATEATIKPADNGYCMKALGQEYKTEAADENTATAKTIKTFVLIAATKATGGTAADFNQVCGLAGQQAITTSTECTSTYTAVGFKGGKILQPAEVTLKKKTKTEPRTTMQPPQRLQHRQPQPLTS</sequence>
<feature type="signal peptide" evidence="2">
    <location>
        <begin position="1"/>
        <end position="19"/>
    </location>
</feature>
<evidence type="ECO:0000313" key="3">
    <source>
        <dbReference type="EMBL" id="APD75673.1"/>
    </source>
</evidence>
<evidence type="ECO:0000256" key="2">
    <source>
        <dbReference type="SAM" id="SignalP"/>
    </source>
</evidence>
<organism evidence="3">
    <name type="scientific">Trypanosoma brucei</name>
    <dbReference type="NCBI Taxonomy" id="5691"/>
    <lineage>
        <taxon>Eukaryota</taxon>
        <taxon>Discoba</taxon>
        <taxon>Euglenozoa</taxon>
        <taxon>Kinetoplastea</taxon>
        <taxon>Metakinetoplastina</taxon>
        <taxon>Trypanosomatida</taxon>
        <taxon>Trypanosomatidae</taxon>
        <taxon>Trypanosoma</taxon>
    </lineage>
</organism>
<evidence type="ECO:0000256" key="1">
    <source>
        <dbReference type="SAM" id="MobiDB-lite"/>
    </source>
</evidence>
<feature type="compositionally biased region" description="Low complexity" evidence="1">
    <location>
        <begin position="257"/>
        <end position="272"/>
    </location>
</feature>
<protein>
    <submittedName>
        <fullName evidence="3">Variant surface glycoprotein 1125.5623</fullName>
    </submittedName>
</protein>
<name>A0A1J0RCS5_9TRYP</name>
<reference evidence="3" key="1">
    <citation type="submission" date="2016-08" db="EMBL/GenBank/DDBJ databases">
        <title>VSG repertoire of Trypanosoma brucei EATRO 1125.</title>
        <authorList>
            <person name="Cross G.A."/>
        </authorList>
    </citation>
    <scope>NUCLEOTIDE SEQUENCE</scope>
    <source>
        <strain evidence="3">EATRO 1125</strain>
    </source>
</reference>
<keyword evidence="2" id="KW-0732">Signal</keyword>
<dbReference type="SUPFAM" id="SSF58087">
    <property type="entry name" value="Variant surface glycoprotein (N-terminal domain)"/>
    <property type="match status" value="1"/>
</dbReference>
<dbReference type="EMBL" id="KX701717">
    <property type="protein sequence ID" value="APD75673.1"/>
    <property type="molecule type" value="Genomic_DNA"/>
</dbReference>
<proteinExistence type="predicted"/>
<feature type="chain" id="PRO_5012000681" evidence="2">
    <location>
        <begin position="20"/>
        <end position="272"/>
    </location>
</feature>
<dbReference type="AlphaFoldDB" id="A0A1J0RCS5"/>
<feature type="region of interest" description="Disordered" evidence="1">
    <location>
        <begin position="243"/>
        <end position="272"/>
    </location>
</feature>